<feature type="domain" description="RING-type" evidence="7">
    <location>
        <begin position="163"/>
        <end position="199"/>
    </location>
</feature>
<dbReference type="Pfam" id="PF13445">
    <property type="entry name" value="zf-RING_UBOX"/>
    <property type="match status" value="1"/>
</dbReference>
<feature type="domain" description="RING-type" evidence="7">
    <location>
        <begin position="505"/>
        <end position="543"/>
    </location>
</feature>
<dbReference type="InterPro" id="IPR013083">
    <property type="entry name" value="Znf_RING/FYVE/PHD"/>
</dbReference>
<dbReference type="Pfam" id="PF02190">
    <property type="entry name" value="LON_substr_bdg"/>
    <property type="match status" value="1"/>
</dbReference>
<evidence type="ECO:0000256" key="6">
    <source>
        <dbReference type="SAM" id="MobiDB-lite"/>
    </source>
</evidence>
<comment type="caution">
    <text evidence="9">The sequence shown here is derived from an EMBL/GenBank/DDBJ whole genome shotgun (WGS) entry which is preliminary data.</text>
</comment>
<dbReference type="GO" id="GO:0061630">
    <property type="term" value="F:ubiquitin protein ligase activity"/>
    <property type="evidence" value="ECO:0007669"/>
    <property type="project" value="TreeGrafter"/>
</dbReference>
<dbReference type="SMART" id="SM00464">
    <property type="entry name" value="LON"/>
    <property type="match status" value="1"/>
</dbReference>
<evidence type="ECO:0000259" key="7">
    <source>
        <dbReference type="PROSITE" id="PS50089"/>
    </source>
</evidence>
<feature type="compositionally biased region" description="Polar residues" evidence="6">
    <location>
        <begin position="406"/>
        <end position="415"/>
    </location>
</feature>
<dbReference type="PANTHER" id="PTHR23327:SF5">
    <property type="entry name" value="LON PEPTIDASE N-TERMINAL DOMAIN AND RING FINGER PROTEIN 2"/>
    <property type="match status" value="1"/>
</dbReference>
<dbReference type="Gene3D" id="3.30.40.10">
    <property type="entry name" value="Zinc/RING finger domain, C3HC4 (zinc finger)"/>
    <property type="match status" value="2"/>
</dbReference>
<protein>
    <recommendedName>
        <fullName evidence="11">LON peptidase N-terminal domain and RING finger protein 2</fullName>
    </recommendedName>
</protein>
<dbReference type="OrthoDB" id="264917at2759"/>
<dbReference type="CDD" id="cd16513">
    <property type="entry name" value="RING-HC_LONFs_rpt1"/>
    <property type="match status" value="1"/>
</dbReference>
<evidence type="ECO:0000256" key="4">
    <source>
        <dbReference type="PROSITE-ProRule" id="PRU00175"/>
    </source>
</evidence>
<reference evidence="9" key="1">
    <citation type="submission" date="2021-01" db="EMBL/GenBank/DDBJ databases">
        <authorList>
            <person name="Zahm M."/>
            <person name="Roques C."/>
            <person name="Cabau C."/>
            <person name="Klopp C."/>
            <person name="Donnadieu C."/>
            <person name="Jouanno E."/>
            <person name="Lampietro C."/>
            <person name="Louis A."/>
            <person name="Herpin A."/>
            <person name="Echchiki A."/>
            <person name="Berthelot C."/>
            <person name="Parey E."/>
            <person name="Roest-Crollius H."/>
            <person name="Braasch I."/>
            <person name="Postlethwait J."/>
            <person name="Bobe J."/>
            <person name="Montfort J."/>
            <person name="Bouchez O."/>
            <person name="Begum T."/>
            <person name="Mejri S."/>
            <person name="Adams A."/>
            <person name="Chen W.-J."/>
            <person name="Guiguen Y."/>
        </authorList>
    </citation>
    <scope>NUCLEOTIDE SEQUENCE</scope>
    <source>
        <strain evidence="9">YG-15Mar2019-1</strain>
        <tissue evidence="9">Brain</tissue>
    </source>
</reference>
<dbReference type="InterPro" id="IPR001841">
    <property type="entry name" value="Znf_RING"/>
</dbReference>
<dbReference type="SMART" id="SM00184">
    <property type="entry name" value="RING"/>
    <property type="match status" value="2"/>
</dbReference>
<dbReference type="Pfam" id="PF13181">
    <property type="entry name" value="TPR_8"/>
    <property type="match status" value="1"/>
</dbReference>
<dbReference type="SUPFAM" id="SSF57850">
    <property type="entry name" value="RING/U-box"/>
    <property type="match status" value="2"/>
</dbReference>
<dbReference type="GO" id="GO:0005737">
    <property type="term" value="C:cytoplasm"/>
    <property type="evidence" value="ECO:0007669"/>
    <property type="project" value="UniProtKB-ARBA"/>
</dbReference>
<dbReference type="Proteomes" id="UP001046870">
    <property type="component" value="Chromosome 12"/>
</dbReference>
<dbReference type="PROSITE" id="PS51787">
    <property type="entry name" value="LON_N"/>
    <property type="match status" value="1"/>
</dbReference>
<feature type="compositionally biased region" description="Polar residues" evidence="6">
    <location>
        <begin position="123"/>
        <end position="138"/>
    </location>
</feature>
<keyword evidence="10" id="KW-1185">Reference proteome</keyword>
<dbReference type="PANTHER" id="PTHR23327">
    <property type="entry name" value="RING FINGER PROTEIN 127"/>
    <property type="match status" value="1"/>
</dbReference>
<dbReference type="GO" id="GO:0008270">
    <property type="term" value="F:zinc ion binding"/>
    <property type="evidence" value="ECO:0007669"/>
    <property type="project" value="UniProtKB-KW"/>
</dbReference>
<sequence>MEARIEHHTEQFVHDISSSVGLCTEMLEVAEEACRAGDFDLAAEIYGSQLADLPQPDRGLCLRKADALTLSGRIAEALDSYCTAASLKRLQPEELGLLVENIAQNLREKEHGVLGKELKSQKSETSNTEETAIKTNLKPNGDGDSECEGDASEDEHSLDLFSCRLCKCLLSEPTTLQCGHTFCKRCLENDGASVCRICKNKLNTKNGQIHPVGFRVNVVLGSLLEKWFASESNARRCWLEGESMWKNQDFASALEKYNKAVELAPSDCRLMSQRAELHMHMKNFTQALLDGDSMCRLDPLWPKAHYMKATALSKVGRKEEALQEYLLCMALKPAWTSARMEAQKILSELFSSVFERDGLPAPLCPLQAGASSTRLKPASPHSFLQHPADSPSVRAGSSKDPVFAVTKSTPSNGLSESGHLDPLTSGSSLSKLEFPSDDTKTLASILSGLPTTPSLKRKCPTNCSDFSPPSKYFKSDTTCSSQKPGTMTKGREVPPELLDSADMECSLCMRLFYEPVTTPCGHTFCLKCLERCLDHNPTCPLCKENLSEYIATRGYNKTHLMEEVLQRYMSEELAERKKIHEEELKELSNLNQEVPIFICTMAFPTIPCPLHVFEPRYRLMIRRSMETGTKQFGMCIADELKGFADYGCMLEVRDVKFFPDGRSVVDTIGVARFRVLSHGQRDGYNTAKIEYLEDKKVEGEELADLQKLHDSVYDQATAWFTSLKENMRNQILSHFGNLPEKDPDPQGSPSGPAWCWWLLAVLPLENRAQLSILAMTSLKDRLIAIRRVLIFVTRKRARCP</sequence>
<dbReference type="SMART" id="SM00028">
    <property type="entry name" value="TPR"/>
    <property type="match status" value="4"/>
</dbReference>
<dbReference type="EMBL" id="JAFDVH010000012">
    <property type="protein sequence ID" value="KAG7467274.1"/>
    <property type="molecule type" value="Genomic_DNA"/>
</dbReference>
<dbReference type="InterPro" id="IPR011990">
    <property type="entry name" value="TPR-like_helical_dom_sf"/>
</dbReference>
<organism evidence="9 10">
    <name type="scientific">Megalops atlanticus</name>
    <name type="common">Tarpon</name>
    <name type="synonym">Clupea gigantea</name>
    <dbReference type="NCBI Taxonomy" id="7932"/>
    <lineage>
        <taxon>Eukaryota</taxon>
        <taxon>Metazoa</taxon>
        <taxon>Chordata</taxon>
        <taxon>Craniata</taxon>
        <taxon>Vertebrata</taxon>
        <taxon>Euteleostomi</taxon>
        <taxon>Actinopterygii</taxon>
        <taxon>Neopterygii</taxon>
        <taxon>Teleostei</taxon>
        <taxon>Elopiformes</taxon>
        <taxon>Megalopidae</taxon>
        <taxon>Megalops</taxon>
    </lineage>
</organism>
<evidence type="ECO:0000256" key="2">
    <source>
        <dbReference type="ARBA" id="ARBA00022771"/>
    </source>
</evidence>
<name>A0A9D3PWP5_MEGAT</name>
<keyword evidence="2 4" id="KW-0863">Zinc-finger</keyword>
<accession>A0A9D3PWP5</accession>
<dbReference type="InterPro" id="IPR015947">
    <property type="entry name" value="PUA-like_sf"/>
</dbReference>
<feature type="domain" description="Lon N-terminal" evidence="8">
    <location>
        <begin position="584"/>
        <end position="793"/>
    </location>
</feature>
<dbReference type="CDD" id="cd16514">
    <property type="entry name" value="RING-HC_LONFs_rpt2"/>
    <property type="match status" value="1"/>
</dbReference>
<evidence type="ECO:0000256" key="5">
    <source>
        <dbReference type="PROSITE-ProRule" id="PRU00339"/>
    </source>
</evidence>
<dbReference type="PROSITE" id="PS00518">
    <property type="entry name" value="ZF_RING_1"/>
    <property type="match status" value="2"/>
</dbReference>
<feature type="repeat" description="TPR" evidence="5">
    <location>
        <begin position="234"/>
        <end position="267"/>
    </location>
</feature>
<proteinExistence type="predicted"/>
<evidence type="ECO:0000256" key="1">
    <source>
        <dbReference type="ARBA" id="ARBA00022723"/>
    </source>
</evidence>
<keyword evidence="5" id="KW-0802">TPR repeat</keyword>
<dbReference type="InterPro" id="IPR003111">
    <property type="entry name" value="Lon_prtase_N"/>
</dbReference>
<feature type="region of interest" description="Disordered" evidence="6">
    <location>
        <begin position="116"/>
        <end position="151"/>
    </location>
</feature>
<dbReference type="AlphaFoldDB" id="A0A9D3PWP5"/>
<dbReference type="InterPro" id="IPR046336">
    <property type="entry name" value="Lon_prtase_N_sf"/>
</dbReference>
<dbReference type="Pfam" id="PF13923">
    <property type="entry name" value="zf-C3HC4_2"/>
    <property type="match status" value="1"/>
</dbReference>
<dbReference type="Gene3D" id="2.30.130.40">
    <property type="entry name" value="LON domain-like"/>
    <property type="match status" value="1"/>
</dbReference>
<dbReference type="SUPFAM" id="SSF88697">
    <property type="entry name" value="PUA domain-like"/>
    <property type="match status" value="1"/>
</dbReference>
<dbReference type="Gene3D" id="1.25.40.10">
    <property type="entry name" value="Tetratricopeptide repeat domain"/>
    <property type="match status" value="1"/>
</dbReference>
<evidence type="ECO:0000259" key="8">
    <source>
        <dbReference type="PROSITE" id="PS51787"/>
    </source>
</evidence>
<dbReference type="InterPro" id="IPR017907">
    <property type="entry name" value="Znf_RING_CS"/>
</dbReference>
<feature type="region of interest" description="Disordered" evidence="6">
    <location>
        <begin position="371"/>
        <end position="434"/>
    </location>
</feature>
<dbReference type="InterPro" id="IPR019734">
    <property type="entry name" value="TPR_rpt"/>
</dbReference>
<evidence type="ECO:0008006" key="11">
    <source>
        <dbReference type="Google" id="ProtNLM"/>
    </source>
</evidence>
<evidence type="ECO:0000313" key="9">
    <source>
        <dbReference type="EMBL" id="KAG7467274.1"/>
    </source>
</evidence>
<gene>
    <name evidence="9" type="ORF">MATL_G00151520</name>
</gene>
<keyword evidence="3" id="KW-0862">Zinc</keyword>
<dbReference type="SUPFAM" id="SSF48452">
    <property type="entry name" value="TPR-like"/>
    <property type="match status" value="1"/>
</dbReference>
<dbReference type="InterPro" id="IPR027370">
    <property type="entry name" value="Znf-RING_euk"/>
</dbReference>
<evidence type="ECO:0000313" key="10">
    <source>
        <dbReference type="Proteomes" id="UP001046870"/>
    </source>
</evidence>
<dbReference type="PROSITE" id="PS50005">
    <property type="entry name" value="TPR"/>
    <property type="match status" value="1"/>
</dbReference>
<evidence type="ECO:0000256" key="3">
    <source>
        <dbReference type="ARBA" id="ARBA00022833"/>
    </source>
</evidence>
<keyword evidence="1" id="KW-0479">Metal-binding</keyword>
<dbReference type="PROSITE" id="PS50089">
    <property type="entry name" value="ZF_RING_2"/>
    <property type="match status" value="2"/>
</dbReference>